<sequence>MNNKNIVVIGISGTGKSTLSRRLALLMGLTLHHMDSIIWSENWVESTEEEIISSLDKIANTNGWIVEGWIDQYSKTILERANLILYLDYPGWLAMWGGIQRWWSYRGKKRPEMPNGCHESLDLKFLQTMFYRKERPHIEKILTQFNVINVHRIMSRNELERCLPRIVKEL</sequence>
<proteinExistence type="predicted"/>
<keyword evidence="2" id="KW-1185">Reference proteome</keyword>
<dbReference type="Proteomes" id="UP000662185">
    <property type="component" value="Unassembled WGS sequence"/>
</dbReference>
<name>A0A927A2D0_9NOST</name>
<dbReference type="PANTHER" id="PTHR37816">
    <property type="entry name" value="YALI0E33011P"/>
    <property type="match status" value="1"/>
</dbReference>
<reference evidence="2" key="1">
    <citation type="journal article" date="2020" name="ISME J.">
        <title>Comparative genomics reveals insights into cyanobacterial evolution and habitat adaptation.</title>
        <authorList>
            <person name="Chen M.Y."/>
            <person name="Teng W.K."/>
            <person name="Zhao L."/>
            <person name="Hu C.X."/>
            <person name="Zhou Y.K."/>
            <person name="Han B.P."/>
            <person name="Song L.R."/>
            <person name="Shu W.S."/>
        </authorList>
    </citation>
    <scope>NUCLEOTIDE SEQUENCE [LARGE SCALE GENOMIC DNA]</scope>
    <source>
        <strain evidence="2">FACHB-251</strain>
    </source>
</reference>
<dbReference type="EMBL" id="JACJQU010000010">
    <property type="protein sequence ID" value="MBD2295116.1"/>
    <property type="molecule type" value="Genomic_DNA"/>
</dbReference>
<dbReference type="PANTHER" id="PTHR37816:SF3">
    <property type="entry name" value="MODULATES DNA TOPOLOGY"/>
    <property type="match status" value="1"/>
</dbReference>
<dbReference type="AlphaFoldDB" id="A0A927A2D0"/>
<dbReference type="RefSeq" id="WP_190562181.1">
    <property type="nucleotide sequence ID" value="NZ_JACJQU010000010.1"/>
</dbReference>
<organism evidence="1 2">
    <name type="scientific">Anabaena sphaerica FACHB-251</name>
    <dbReference type="NCBI Taxonomy" id="2692883"/>
    <lineage>
        <taxon>Bacteria</taxon>
        <taxon>Bacillati</taxon>
        <taxon>Cyanobacteriota</taxon>
        <taxon>Cyanophyceae</taxon>
        <taxon>Nostocales</taxon>
        <taxon>Nostocaceae</taxon>
        <taxon>Anabaena</taxon>
    </lineage>
</organism>
<dbReference type="InterPro" id="IPR052922">
    <property type="entry name" value="Cytidylate_Kinase-2"/>
</dbReference>
<dbReference type="InterPro" id="IPR027417">
    <property type="entry name" value="P-loop_NTPase"/>
</dbReference>
<comment type="caution">
    <text evidence="1">The sequence shown here is derived from an EMBL/GenBank/DDBJ whole genome shotgun (WGS) entry which is preliminary data.</text>
</comment>
<dbReference type="SUPFAM" id="SSF52540">
    <property type="entry name" value="P-loop containing nucleoside triphosphate hydrolases"/>
    <property type="match status" value="1"/>
</dbReference>
<evidence type="ECO:0000313" key="2">
    <source>
        <dbReference type="Proteomes" id="UP000662185"/>
    </source>
</evidence>
<evidence type="ECO:0000313" key="1">
    <source>
        <dbReference type="EMBL" id="MBD2295116.1"/>
    </source>
</evidence>
<gene>
    <name evidence="1" type="ORF">H6G06_16920</name>
</gene>
<accession>A0A927A2D0</accession>
<dbReference type="Gene3D" id="3.40.50.300">
    <property type="entry name" value="P-loop containing nucleotide triphosphate hydrolases"/>
    <property type="match status" value="1"/>
</dbReference>
<protein>
    <submittedName>
        <fullName evidence="1">Topology modulation protein</fullName>
    </submittedName>
</protein>